<protein>
    <submittedName>
        <fullName evidence="2">Uncharacterized protein</fullName>
    </submittedName>
</protein>
<dbReference type="Proteomes" id="UP000825729">
    <property type="component" value="Unassembled WGS sequence"/>
</dbReference>
<dbReference type="EMBL" id="JAINDJ010000002">
    <property type="protein sequence ID" value="KAG9458372.1"/>
    <property type="molecule type" value="Genomic_DNA"/>
</dbReference>
<evidence type="ECO:0000313" key="3">
    <source>
        <dbReference type="Proteomes" id="UP000825729"/>
    </source>
</evidence>
<sequence length="491" mass="55545">MDHISIWMTFSCNGQLVYTPIFDDISLEGGLGMVKHGFQTTLVLFCMRDCHRYEMDSRRSLSNEVGTREGAPVDTGEGAPVETIDGAPVETGKGAPAEMDERDPIEIDERSPIQIGEGTITGFIPEGRKSREDPNSISSGEDEWSDPVRDENDAEEKVETPVPNMGVSSVEDELDESYPDMWIGEIETDARYMTILIPSVNEVYVSPPVGVEVGRRRGGVQDLEKIVWECASAQTMEEYNVAIQNLEEVCPEAKEELTEGIRHEQWALAHDGNVSFGKHTTNSSESMNALLKRAWSLPVMMAVTLLYDQASHRSKDPGCLECTEHFQTLRHWPMDERLLSYIKAACFGVLVSRGRLSLAWIRERFAFCPDDMPNEVILRHARAYLLLVGSTIFSDGSARGFTWRALDTIQDFETARELWVWERLHIGHPTLLEEQALQDDPLSSRWNDRRINAINCCGNLVLYRTELNHQRSYQVTPQKDVELVTRIYQKG</sequence>
<evidence type="ECO:0000256" key="1">
    <source>
        <dbReference type="SAM" id="MobiDB-lite"/>
    </source>
</evidence>
<feature type="compositionally biased region" description="Basic and acidic residues" evidence="1">
    <location>
        <begin position="146"/>
        <end position="159"/>
    </location>
</feature>
<gene>
    <name evidence="2" type="ORF">H6P81_002880</name>
</gene>
<feature type="region of interest" description="Disordered" evidence="1">
    <location>
        <begin position="59"/>
        <end position="173"/>
    </location>
</feature>
<name>A0AAV7FF48_ARIFI</name>
<accession>A0AAV7FF48</accession>
<reference evidence="2 3" key="1">
    <citation type="submission" date="2021-07" db="EMBL/GenBank/DDBJ databases">
        <title>The Aristolochia fimbriata genome: insights into angiosperm evolution, floral development and chemical biosynthesis.</title>
        <authorList>
            <person name="Jiao Y."/>
        </authorList>
    </citation>
    <scope>NUCLEOTIDE SEQUENCE [LARGE SCALE GENOMIC DNA]</scope>
    <source>
        <strain evidence="2">IBCAS-2021</strain>
        <tissue evidence="2">Leaf</tissue>
    </source>
</reference>
<organism evidence="2 3">
    <name type="scientific">Aristolochia fimbriata</name>
    <name type="common">White veined hardy Dutchman's pipe vine</name>
    <dbReference type="NCBI Taxonomy" id="158543"/>
    <lineage>
        <taxon>Eukaryota</taxon>
        <taxon>Viridiplantae</taxon>
        <taxon>Streptophyta</taxon>
        <taxon>Embryophyta</taxon>
        <taxon>Tracheophyta</taxon>
        <taxon>Spermatophyta</taxon>
        <taxon>Magnoliopsida</taxon>
        <taxon>Magnoliidae</taxon>
        <taxon>Piperales</taxon>
        <taxon>Aristolochiaceae</taxon>
        <taxon>Aristolochia</taxon>
    </lineage>
</organism>
<evidence type="ECO:0000313" key="2">
    <source>
        <dbReference type="EMBL" id="KAG9458372.1"/>
    </source>
</evidence>
<dbReference type="AlphaFoldDB" id="A0AAV7FF48"/>
<proteinExistence type="predicted"/>
<feature type="compositionally biased region" description="Basic and acidic residues" evidence="1">
    <location>
        <begin position="102"/>
        <end position="111"/>
    </location>
</feature>
<keyword evidence="3" id="KW-1185">Reference proteome</keyword>
<comment type="caution">
    <text evidence="2">The sequence shown here is derived from an EMBL/GenBank/DDBJ whole genome shotgun (WGS) entry which is preliminary data.</text>
</comment>